<dbReference type="Proteomes" id="UP000219329">
    <property type="component" value="Unassembled WGS sequence"/>
</dbReference>
<gene>
    <name evidence="4" type="ORF">CNF02_04945</name>
</gene>
<dbReference type="InterPro" id="IPR013042">
    <property type="entry name" value="DUF1592"/>
</dbReference>
<dbReference type="Pfam" id="PF07624">
    <property type="entry name" value="PSD2"/>
    <property type="match status" value="1"/>
</dbReference>
<feature type="domain" description="DUF1588" evidence="2">
    <location>
        <begin position="335"/>
        <end position="433"/>
    </location>
</feature>
<accession>A0A2A5WD83</accession>
<evidence type="ECO:0000313" key="4">
    <source>
        <dbReference type="EMBL" id="PDH34362.1"/>
    </source>
</evidence>
<dbReference type="EMBL" id="NTJZ01000004">
    <property type="protein sequence ID" value="PDH34362.1"/>
    <property type="molecule type" value="Genomic_DNA"/>
</dbReference>
<evidence type="ECO:0000259" key="3">
    <source>
        <dbReference type="Pfam" id="PF07631"/>
    </source>
</evidence>
<evidence type="ECO:0000259" key="2">
    <source>
        <dbReference type="Pfam" id="PF07627"/>
    </source>
</evidence>
<comment type="caution">
    <text evidence="4">The sequence shown here is derived from an EMBL/GenBank/DDBJ whole genome shotgun (WGS) entry which is preliminary data.</text>
</comment>
<sequence>MLLVSCSENVPPLAEPNQSASVLRTRLMTGEQYGNTIAQIFGEDIRNSVLPPIPPMARTDGLLASGSAFVGVTSDQISQIQQTAAFIAAKVVDEEHRDFLVPCRPESIEEPDPNCAGLFLRETGRLLQRQAVDDIRLSELVDIAAYAAEQTEDFYAGLALALESMLISPEFIFIVDHSEADPNRIGQERLTGHSLASRLSFFLWNGPPDIALLEAAESGELHTTSGLNVAVERMLDSVRLEGGMRAFFDDMLGFDEFNSLAKDPLVYPMVTGSTLRDAREQTLRTIINHLLHDTQDYRDLFVTRKTFMSPSLAVVYGTASHQGWVAHTFPEDSPRQGLLTQVSFLAANSHAVRSSPTLRGQALRERFLCQVVPSPPPNVDFSLLEEDEHASTARERLEVHNTNPSCAGCHLITDPMGLSLENFDGAGRFRETESGAQLDISGELDGVFYDDIGGLAAAMRNHPKLSTCLVNRLYAYGTGGPLSLGNDRDILNWFESRFVANGYKLPALLRDIALSRAFSSVRSEKTQGKLGIVEPARPFRLAEPDWINNAETN</sequence>
<evidence type="ECO:0000313" key="5">
    <source>
        <dbReference type="Proteomes" id="UP000219329"/>
    </source>
</evidence>
<evidence type="ECO:0008006" key="6">
    <source>
        <dbReference type="Google" id="ProtNLM"/>
    </source>
</evidence>
<feature type="domain" description="DUF1592" evidence="3">
    <location>
        <begin position="190"/>
        <end position="317"/>
    </location>
</feature>
<dbReference type="AlphaFoldDB" id="A0A2A5WD83"/>
<dbReference type="InterPro" id="IPR011478">
    <property type="entry name" value="DUF1585"/>
</dbReference>
<proteinExistence type="predicted"/>
<organism evidence="4 5">
    <name type="scientific">OM182 bacterium MED-G28</name>
    <dbReference type="NCBI Taxonomy" id="1986256"/>
    <lineage>
        <taxon>Bacteria</taxon>
        <taxon>Pseudomonadati</taxon>
        <taxon>Pseudomonadota</taxon>
        <taxon>Gammaproteobacteria</taxon>
        <taxon>OMG group</taxon>
        <taxon>OM182 clade</taxon>
    </lineage>
</organism>
<dbReference type="InterPro" id="IPR013039">
    <property type="entry name" value="DUF1588"/>
</dbReference>
<feature type="domain" description="DUF1585" evidence="1">
    <location>
        <begin position="446"/>
        <end position="518"/>
    </location>
</feature>
<reference evidence="4 5" key="1">
    <citation type="submission" date="2017-08" db="EMBL/GenBank/DDBJ databases">
        <title>Fine stratification of microbial communities through a metagenomic profile of the photic zone.</title>
        <authorList>
            <person name="Haro-Moreno J.M."/>
            <person name="Lopez-Perez M."/>
            <person name="De La Torre J."/>
            <person name="Picazo A."/>
            <person name="Camacho A."/>
            <person name="Rodriguez-Valera F."/>
        </authorList>
    </citation>
    <scope>NUCLEOTIDE SEQUENCE [LARGE SCALE GENOMIC DNA]</scope>
    <source>
        <strain evidence="4">MED-G28</strain>
    </source>
</reference>
<name>A0A2A5WD83_9GAMM</name>
<dbReference type="Pfam" id="PF07631">
    <property type="entry name" value="PSD4"/>
    <property type="match status" value="1"/>
</dbReference>
<protein>
    <recommendedName>
        <fullName evidence="6">DUF1592 domain-containing protein</fullName>
    </recommendedName>
</protein>
<dbReference type="Pfam" id="PF07627">
    <property type="entry name" value="PSCyt3"/>
    <property type="match status" value="1"/>
</dbReference>
<evidence type="ECO:0000259" key="1">
    <source>
        <dbReference type="Pfam" id="PF07624"/>
    </source>
</evidence>